<dbReference type="InterPro" id="IPR029058">
    <property type="entry name" value="AB_hydrolase_fold"/>
</dbReference>
<evidence type="ECO:0000313" key="3">
    <source>
        <dbReference type="EMBL" id="NMO03175.1"/>
    </source>
</evidence>
<keyword evidence="1 3" id="KW-0378">Hydrolase</keyword>
<dbReference type="AlphaFoldDB" id="A0A848L262"/>
<evidence type="ECO:0000313" key="4">
    <source>
        <dbReference type="Proteomes" id="UP000550729"/>
    </source>
</evidence>
<reference evidence="3 4" key="1">
    <citation type="submission" date="2020-04" db="EMBL/GenBank/DDBJ databases">
        <title>Gordonia sp. nov. TBRC 11910.</title>
        <authorList>
            <person name="Suriyachadkun C."/>
        </authorList>
    </citation>
    <scope>NUCLEOTIDE SEQUENCE [LARGE SCALE GENOMIC DNA]</scope>
    <source>
        <strain evidence="3 4">TBRC 11910</strain>
    </source>
</reference>
<gene>
    <name evidence="3" type="ORF">HH308_18335</name>
</gene>
<dbReference type="EMBL" id="JABBNB010000020">
    <property type="protein sequence ID" value="NMO03175.1"/>
    <property type="molecule type" value="Genomic_DNA"/>
</dbReference>
<proteinExistence type="predicted"/>
<dbReference type="Proteomes" id="UP000550729">
    <property type="component" value="Unassembled WGS sequence"/>
</dbReference>
<organism evidence="3 4">
    <name type="scientific">Gordonia asplenii</name>
    <dbReference type="NCBI Taxonomy" id="2725283"/>
    <lineage>
        <taxon>Bacteria</taxon>
        <taxon>Bacillati</taxon>
        <taxon>Actinomycetota</taxon>
        <taxon>Actinomycetes</taxon>
        <taxon>Mycobacteriales</taxon>
        <taxon>Gordoniaceae</taxon>
        <taxon>Gordonia</taxon>
    </lineage>
</organism>
<feature type="domain" description="Alpha/beta hydrolase fold-3" evidence="2">
    <location>
        <begin position="86"/>
        <end position="293"/>
    </location>
</feature>
<dbReference type="Pfam" id="PF07859">
    <property type="entry name" value="Abhydrolase_3"/>
    <property type="match status" value="1"/>
</dbReference>
<keyword evidence="4" id="KW-1185">Reference proteome</keyword>
<dbReference type="Gene3D" id="3.40.50.1820">
    <property type="entry name" value="alpha/beta hydrolase"/>
    <property type="match status" value="1"/>
</dbReference>
<dbReference type="SUPFAM" id="SSF53474">
    <property type="entry name" value="alpha/beta-Hydrolases"/>
    <property type="match status" value="1"/>
</dbReference>
<dbReference type="GO" id="GO:0016787">
    <property type="term" value="F:hydrolase activity"/>
    <property type="evidence" value="ECO:0007669"/>
    <property type="project" value="UniProtKB-KW"/>
</dbReference>
<name>A0A848L262_9ACTN</name>
<dbReference type="InterPro" id="IPR013094">
    <property type="entry name" value="AB_hydrolase_3"/>
</dbReference>
<accession>A0A848L262</accession>
<evidence type="ECO:0000259" key="2">
    <source>
        <dbReference type="Pfam" id="PF07859"/>
    </source>
</evidence>
<dbReference type="PANTHER" id="PTHR48081:SF8">
    <property type="entry name" value="ALPHA_BETA HYDROLASE FOLD-3 DOMAIN-CONTAINING PROTEIN-RELATED"/>
    <property type="match status" value="1"/>
</dbReference>
<dbReference type="RefSeq" id="WP_170195670.1">
    <property type="nucleotide sequence ID" value="NZ_JABBNB010000020.1"/>
</dbReference>
<protein>
    <submittedName>
        <fullName evidence="3">Alpha/beta hydrolase</fullName>
    </submittedName>
</protein>
<evidence type="ECO:0000256" key="1">
    <source>
        <dbReference type="ARBA" id="ARBA00022801"/>
    </source>
</evidence>
<dbReference type="InterPro" id="IPR050300">
    <property type="entry name" value="GDXG_lipolytic_enzyme"/>
</dbReference>
<sequence>MALDTPLCWNLLDDHARAVAHGITAALPAPLHELGVDAARAITATQPSDAPPTPVDVVETIRIPTRSGDVGARVYRHTHSAHAPALLYLHGGGFILGTLDGVDELCRTIARTSGWTVVSLEYRLAPEHPYPAALDDALDAFAWLHESAATLGIDSDLIAVGGDSAGGNLTAATCLDLRERGGPRPAAQVLIYPAVDDRFASDSWTEFADAPLLTTADAKWCFAHYVDGSSRAPGDVLAAPMRAQSLRGLPPAIVITAEVDPIRDDAEAFAARLHADDVEVTAIRYPGVFHGFVPEVGQFAQTGEAIDAICAFLAAVTPAC</sequence>
<comment type="caution">
    <text evidence="3">The sequence shown here is derived from an EMBL/GenBank/DDBJ whole genome shotgun (WGS) entry which is preliminary data.</text>
</comment>
<dbReference type="PANTHER" id="PTHR48081">
    <property type="entry name" value="AB HYDROLASE SUPERFAMILY PROTEIN C4A8.06C"/>
    <property type="match status" value="1"/>
</dbReference>